<accession>A0A8J3WN00</accession>
<sequence length="149" mass="16238">MASTPQSSDDPFTVPDPGQSRVRREVEALFRIADRHAATAQQRHRQAHPDVLGPHEAVRLVSFLLSGAATVQEGEPQVDRADLVAALTLFPRVRAEFDGLEAGLLEMARGRGMTWQEIAFGLGLGSPQAARQRYERLTGRTGAERVTGP</sequence>
<evidence type="ECO:0008006" key="4">
    <source>
        <dbReference type="Google" id="ProtNLM"/>
    </source>
</evidence>
<evidence type="ECO:0000313" key="3">
    <source>
        <dbReference type="Proteomes" id="UP000619788"/>
    </source>
</evidence>
<evidence type="ECO:0000313" key="2">
    <source>
        <dbReference type="EMBL" id="GIH97054.1"/>
    </source>
</evidence>
<gene>
    <name evidence="2" type="ORF">Psi01_76840</name>
</gene>
<dbReference type="Proteomes" id="UP000619788">
    <property type="component" value="Unassembled WGS sequence"/>
</dbReference>
<dbReference type="AlphaFoldDB" id="A0A8J3WN00"/>
<reference evidence="2 3" key="1">
    <citation type="submission" date="2021-01" db="EMBL/GenBank/DDBJ databases">
        <title>Whole genome shotgun sequence of Planobispora siamensis NBRC 107568.</title>
        <authorList>
            <person name="Komaki H."/>
            <person name="Tamura T."/>
        </authorList>
    </citation>
    <scope>NUCLEOTIDE SEQUENCE [LARGE SCALE GENOMIC DNA]</scope>
    <source>
        <strain evidence="2 3">NBRC 107568</strain>
    </source>
</reference>
<dbReference type="EMBL" id="BOOJ01000076">
    <property type="protein sequence ID" value="GIH97054.1"/>
    <property type="molecule type" value="Genomic_DNA"/>
</dbReference>
<dbReference type="RefSeq" id="WP_204069074.1">
    <property type="nucleotide sequence ID" value="NZ_BOOJ01000076.1"/>
</dbReference>
<comment type="caution">
    <text evidence="2">The sequence shown here is derived from an EMBL/GenBank/DDBJ whole genome shotgun (WGS) entry which is preliminary data.</text>
</comment>
<feature type="region of interest" description="Disordered" evidence="1">
    <location>
        <begin position="1"/>
        <end position="20"/>
    </location>
</feature>
<feature type="compositionally biased region" description="Polar residues" evidence="1">
    <location>
        <begin position="1"/>
        <end position="10"/>
    </location>
</feature>
<proteinExistence type="predicted"/>
<evidence type="ECO:0000256" key="1">
    <source>
        <dbReference type="SAM" id="MobiDB-lite"/>
    </source>
</evidence>
<keyword evidence="3" id="KW-1185">Reference proteome</keyword>
<organism evidence="2 3">
    <name type="scientific">Planobispora siamensis</name>
    <dbReference type="NCBI Taxonomy" id="936338"/>
    <lineage>
        <taxon>Bacteria</taxon>
        <taxon>Bacillati</taxon>
        <taxon>Actinomycetota</taxon>
        <taxon>Actinomycetes</taxon>
        <taxon>Streptosporangiales</taxon>
        <taxon>Streptosporangiaceae</taxon>
        <taxon>Planobispora</taxon>
    </lineage>
</organism>
<name>A0A8J3WN00_9ACTN</name>
<protein>
    <recommendedName>
        <fullName evidence="4">DNA-binding protein</fullName>
    </recommendedName>
</protein>